<dbReference type="KEGG" id="mpsc:MPSYJ_34370"/>
<proteinExistence type="predicted"/>
<dbReference type="AlphaFoldDB" id="A0A7I7MD88"/>
<keyword evidence="2" id="KW-1185">Reference proteome</keyword>
<reference evidence="1 2" key="1">
    <citation type="journal article" date="2019" name="Emerg. Microbes Infect.">
        <title>Comprehensive subspecies identification of 175 nontuberculous mycobacteria species based on 7547 genomic profiles.</title>
        <authorList>
            <person name="Matsumoto Y."/>
            <person name="Kinjo T."/>
            <person name="Motooka D."/>
            <person name="Nabeya D."/>
            <person name="Jung N."/>
            <person name="Uechi K."/>
            <person name="Horii T."/>
            <person name="Iida T."/>
            <person name="Fujita J."/>
            <person name="Nakamura S."/>
        </authorList>
    </citation>
    <scope>NUCLEOTIDE SEQUENCE [LARGE SCALE GENOMIC DNA]</scope>
    <source>
        <strain evidence="1 2">JCM 13323</strain>
    </source>
</reference>
<dbReference type="Proteomes" id="UP000466514">
    <property type="component" value="Chromosome"/>
</dbReference>
<accession>A0A7I7MD88</accession>
<name>A0A7I7MD88_9MYCO</name>
<evidence type="ECO:0000313" key="1">
    <source>
        <dbReference type="EMBL" id="BBX69976.1"/>
    </source>
</evidence>
<organism evidence="1 2">
    <name type="scientific">Mycolicibacterium psychrotolerans</name>
    <dbReference type="NCBI Taxonomy" id="216929"/>
    <lineage>
        <taxon>Bacteria</taxon>
        <taxon>Bacillati</taxon>
        <taxon>Actinomycetota</taxon>
        <taxon>Actinomycetes</taxon>
        <taxon>Mycobacteriales</taxon>
        <taxon>Mycobacteriaceae</taxon>
        <taxon>Mycolicibacterium</taxon>
    </lineage>
</organism>
<gene>
    <name evidence="1" type="ORF">MPSYJ_34370</name>
</gene>
<evidence type="ECO:0000313" key="2">
    <source>
        <dbReference type="Proteomes" id="UP000466514"/>
    </source>
</evidence>
<dbReference type="EMBL" id="AP022574">
    <property type="protein sequence ID" value="BBX69976.1"/>
    <property type="molecule type" value="Genomic_DNA"/>
</dbReference>
<protein>
    <submittedName>
        <fullName evidence="1">Uncharacterized protein</fullName>
    </submittedName>
</protein>
<sequence length="130" mass="14942">MTLSPPPRAEVYLVKSRLNPLSTRAALELTDDTLRCTVKEYSKWVEKALEISDLRSRLQAGQTVPAFDFRRDQLEIKWLKRFLKAGFSVSEGGSRRWLVSLVYPTGVMALVEVVDGWDVHHEWRWALPAT</sequence>